<organism evidence="5 6">
    <name type="scientific">Limimaricola cinnabarinus LL-001</name>
    <dbReference type="NCBI Taxonomy" id="1337093"/>
    <lineage>
        <taxon>Bacteria</taxon>
        <taxon>Pseudomonadati</taxon>
        <taxon>Pseudomonadota</taxon>
        <taxon>Alphaproteobacteria</taxon>
        <taxon>Rhodobacterales</taxon>
        <taxon>Paracoccaceae</taxon>
        <taxon>Limimaricola</taxon>
    </lineage>
</organism>
<feature type="compositionally biased region" description="Low complexity" evidence="1">
    <location>
        <begin position="126"/>
        <end position="139"/>
    </location>
</feature>
<reference evidence="5" key="1">
    <citation type="journal article" date="2013" name="Genome Announc.">
        <title>Draft Genome Sequence of Loktanella cinnabarina LL-001T, Isolated from Deep-Sea Floor Sediment.</title>
        <authorList>
            <person name="Nishi S."/>
            <person name="Tsubouchi T."/>
            <person name="Takaki Y."/>
            <person name="Koyanagi R."/>
            <person name="Satoh N."/>
            <person name="Maruyama T."/>
            <person name="Hatada Y."/>
        </authorList>
    </citation>
    <scope>NUCLEOTIDE SEQUENCE [LARGE SCALE GENOMIC DNA]</scope>
    <source>
        <strain evidence="5">LL-001</strain>
    </source>
</reference>
<dbReference type="OrthoDB" id="6810892at2"/>
<evidence type="ECO:0000259" key="3">
    <source>
        <dbReference type="Pfam" id="PF01471"/>
    </source>
</evidence>
<evidence type="ECO:0000313" key="6">
    <source>
        <dbReference type="Proteomes" id="UP000016566"/>
    </source>
</evidence>
<dbReference type="Proteomes" id="UP000016566">
    <property type="component" value="Unassembled WGS sequence"/>
</dbReference>
<gene>
    <name evidence="5" type="ORF">MBELCI_0045</name>
</gene>
<dbReference type="GO" id="GO:0042834">
    <property type="term" value="F:peptidoglycan binding"/>
    <property type="evidence" value="ECO:0007669"/>
    <property type="project" value="InterPro"/>
</dbReference>
<dbReference type="RefSeq" id="WP_021692102.1">
    <property type="nucleotide sequence ID" value="NZ_BATB01000001.1"/>
</dbReference>
<dbReference type="InterPro" id="IPR009003">
    <property type="entry name" value="Peptidase_S1_PA"/>
</dbReference>
<name>U3AGR9_9RHOB</name>
<dbReference type="STRING" id="1337093.MBELCI_0045"/>
<dbReference type="SUPFAM" id="SSF47090">
    <property type="entry name" value="PGBD-like"/>
    <property type="match status" value="1"/>
</dbReference>
<dbReference type="Pfam" id="PF01471">
    <property type="entry name" value="PG_binding_1"/>
    <property type="match status" value="1"/>
</dbReference>
<sequence length="590" mass="61253">MKRLLAALLATGFFSGAGWAQEGGVWLQVEALPTLNRAENRARAYAGRFDAVSGYALGSGWYGIALGPYDPAEAQRLLGELKAAGAVPGDAFVADGAQYRSRFWPVGARGDAPGRAPVVAETATAPATPLPEGAGPGATSPEAPAPAPRVETLAEARASERDLDQAAREEVQVALRWAGVYDAGIDGAFGTGTRAAMAAWQRQNDHEETGVLTSTQRAALINAYDAVLDGLDLAVVTDDQAGIEIVMPTALVARGEAQPPLVRYDASGEEAVRVLLISQPGDARRLAGLYEILQTLELVPPEGARGLDTNRFVIEGADDSRVTHVEAALIDGAIKGFALVWPANDDSRRARVLSEMTASFKALPGVLERGKVPADEAQAIDLVSGLQIRTPLRERAGVFVDARGIVATTTEAVSGCGDVAIDGQLGATLMMQDAASGLALLRPATPLAPRGVATFQTGVPRIDDKIAVAGFPYGGALSVAATTFGRLADIRGLGGEEDLKRLDLNAQPGDAGGPVLDMGGAVLGLLLPGDRQSGRVLPSGVALALESEVVLTALEAAGVEAKRTEARIEETVQAVARRAGEMTALVSCWE</sequence>
<evidence type="ECO:0000256" key="1">
    <source>
        <dbReference type="SAM" id="MobiDB-lite"/>
    </source>
</evidence>
<dbReference type="AlphaFoldDB" id="U3AGR9"/>
<evidence type="ECO:0000313" key="5">
    <source>
        <dbReference type="EMBL" id="GAD53993.1"/>
    </source>
</evidence>
<feature type="domain" description="SPOR" evidence="4">
    <location>
        <begin position="22"/>
        <end position="85"/>
    </location>
</feature>
<proteinExistence type="predicted"/>
<dbReference type="EMBL" id="BATB01000001">
    <property type="protein sequence ID" value="GAD53993.1"/>
    <property type="molecule type" value="Genomic_DNA"/>
</dbReference>
<protein>
    <recommendedName>
        <fullName evidence="7">Peptidoglycan binding-like domain-containing protein</fullName>
    </recommendedName>
</protein>
<dbReference type="eggNOG" id="COG3409">
    <property type="taxonomic scope" value="Bacteria"/>
</dbReference>
<comment type="caution">
    <text evidence="5">The sequence shown here is derived from an EMBL/GenBank/DDBJ whole genome shotgun (WGS) entry which is preliminary data.</text>
</comment>
<feature type="domain" description="Peptidoglycan binding-like" evidence="3">
    <location>
        <begin position="166"/>
        <end position="220"/>
    </location>
</feature>
<dbReference type="Pfam" id="PF13365">
    <property type="entry name" value="Trypsin_2"/>
    <property type="match status" value="1"/>
</dbReference>
<keyword evidence="6" id="KW-1185">Reference proteome</keyword>
<dbReference type="eggNOG" id="COG0265">
    <property type="taxonomic scope" value="Bacteria"/>
</dbReference>
<feature type="chain" id="PRO_5004637810" description="Peptidoglycan binding-like domain-containing protein" evidence="2">
    <location>
        <begin position="21"/>
        <end position="590"/>
    </location>
</feature>
<dbReference type="InterPro" id="IPR007730">
    <property type="entry name" value="SPOR-like_dom"/>
</dbReference>
<evidence type="ECO:0000259" key="4">
    <source>
        <dbReference type="Pfam" id="PF05036"/>
    </source>
</evidence>
<dbReference type="Gene3D" id="1.10.101.10">
    <property type="entry name" value="PGBD-like superfamily/PGBD"/>
    <property type="match status" value="1"/>
</dbReference>
<dbReference type="Gene3D" id="2.40.10.120">
    <property type="match status" value="1"/>
</dbReference>
<dbReference type="InterPro" id="IPR036365">
    <property type="entry name" value="PGBD-like_sf"/>
</dbReference>
<feature type="signal peptide" evidence="2">
    <location>
        <begin position="1"/>
        <end position="20"/>
    </location>
</feature>
<dbReference type="InterPro" id="IPR036366">
    <property type="entry name" value="PGBDSf"/>
</dbReference>
<evidence type="ECO:0008006" key="7">
    <source>
        <dbReference type="Google" id="ProtNLM"/>
    </source>
</evidence>
<feature type="region of interest" description="Disordered" evidence="1">
    <location>
        <begin position="126"/>
        <end position="146"/>
    </location>
</feature>
<evidence type="ECO:0000256" key="2">
    <source>
        <dbReference type="SAM" id="SignalP"/>
    </source>
</evidence>
<dbReference type="InterPro" id="IPR002477">
    <property type="entry name" value="Peptidoglycan-bd-like"/>
</dbReference>
<accession>U3AGR9</accession>
<dbReference type="Pfam" id="PF05036">
    <property type="entry name" value="SPOR"/>
    <property type="match status" value="1"/>
</dbReference>
<keyword evidence="2" id="KW-0732">Signal</keyword>
<dbReference type="SUPFAM" id="SSF50494">
    <property type="entry name" value="Trypsin-like serine proteases"/>
    <property type="match status" value="1"/>
</dbReference>